<dbReference type="Gene3D" id="3.40.50.1820">
    <property type="entry name" value="alpha/beta hydrolase"/>
    <property type="match status" value="1"/>
</dbReference>
<dbReference type="PANTHER" id="PTHR22946">
    <property type="entry name" value="DIENELACTONE HYDROLASE DOMAIN-CONTAINING PROTEIN-RELATED"/>
    <property type="match status" value="1"/>
</dbReference>
<accession>A0A4Z0AWL1</accession>
<evidence type="ECO:0000313" key="2">
    <source>
        <dbReference type="EMBL" id="TFY91186.1"/>
    </source>
</evidence>
<sequence length="384" mass="41938">MSNQPLTDFNVQGRPKTLAEVKLWMKDRLQKRVHPLNMLDSDEGPLLIDSLTGLDGAAWAAVWLKAGNTVVEQAKGAEASGDKELASALYMKASGLYFLGRFPCPNHPDKERCAGLERETYLAASRSWKEPIRRIAIPFAGRSDEGTEVIGYLRKPVGIKSPPLVIMWGGVDAWKEQMTAACNAFLAKGVATLALDNAGTGESPVKGVVDAERQFLAALDWAAEQEDLQGDRVALLGRSFGGYWATKLAHTAASKIAAAVNWGGGAHYMFERSWVEASRYPDSYLMELVETRCRMLGATSDEEYIAGFKQLSLLDQGLLDLPSAPLLLVNGKHDRQCPIEDIQLLLDHGSPKSVRLFPGGHMGNTPQTLPTIVDWVVKHLGVTK</sequence>
<evidence type="ECO:0000313" key="3">
    <source>
        <dbReference type="Proteomes" id="UP000297391"/>
    </source>
</evidence>
<dbReference type="InterPro" id="IPR010520">
    <property type="entry name" value="FrsA-like"/>
</dbReference>
<gene>
    <name evidence="2" type="ORF">DYL59_06810</name>
</gene>
<dbReference type="InterPro" id="IPR029058">
    <property type="entry name" value="AB_hydrolase_fold"/>
</dbReference>
<dbReference type="OrthoDB" id="9812921at2"/>
<dbReference type="Pfam" id="PF06500">
    <property type="entry name" value="FrsA-like"/>
    <property type="match status" value="1"/>
</dbReference>
<keyword evidence="1 2" id="KW-0378">Hydrolase</keyword>
<dbReference type="PANTHER" id="PTHR22946:SF12">
    <property type="entry name" value="CONIDIAL PIGMENT BIOSYNTHESIS PROTEIN AYG1 (AFU_ORTHOLOGUE AFUA_2G17550)"/>
    <property type="match status" value="1"/>
</dbReference>
<keyword evidence="3" id="KW-1185">Reference proteome</keyword>
<reference evidence="2 3" key="1">
    <citation type="journal article" date="2019" name="Syst. Appl. Microbiol.">
        <title>New species of pathogenic Pseudomonas isolated from citrus in Tunisia: Proposal of Pseudomonas kairouanensis sp. nov. and Pseudomonas nabeulensis sp. nov.</title>
        <authorList>
            <person name="Oueslati M."/>
            <person name="Mulet M."/>
            <person name="Gomila M."/>
            <person name="Berge O."/>
            <person name="Hajlaoui M.R."/>
            <person name="Lalucat J."/>
            <person name="Sadfi-Zouaoui N."/>
            <person name="Garcia-Valdes E."/>
        </authorList>
    </citation>
    <scope>NUCLEOTIDE SEQUENCE [LARGE SCALE GENOMIC DNA]</scope>
    <source>
        <strain evidence="2 3">KC12</strain>
    </source>
</reference>
<proteinExistence type="predicted"/>
<name>A0A4Z0AWL1_9PSED</name>
<dbReference type="GO" id="GO:0016787">
    <property type="term" value="F:hydrolase activity"/>
    <property type="evidence" value="ECO:0007669"/>
    <property type="project" value="UniProtKB-KW"/>
</dbReference>
<comment type="caution">
    <text evidence="2">The sequence shown here is derived from an EMBL/GenBank/DDBJ whole genome shotgun (WGS) entry which is preliminary data.</text>
</comment>
<dbReference type="AlphaFoldDB" id="A0A4Z0AWL1"/>
<dbReference type="RefSeq" id="WP_135288482.1">
    <property type="nucleotide sequence ID" value="NZ_QUZU01000005.1"/>
</dbReference>
<evidence type="ECO:0000256" key="1">
    <source>
        <dbReference type="ARBA" id="ARBA00022801"/>
    </source>
</evidence>
<organism evidence="2 3">
    <name type="scientific">Pseudomonas kairouanensis</name>
    <dbReference type="NCBI Taxonomy" id="2293832"/>
    <lineage>
        <taxon>Bacteria</taxon>
        <taxon>Pseudomonadati</taxon>
        <taxon>Pseudomonadota</taxon>
        <taxon>Gammaproteobacteria</taxon>
        <taxon>Pseudomonadales</taxon>
        <taxon>Pseudomonadaceae</taxon>
        <taxon>Pseudomonas</taxon>
    </lineage>
</organism>
<dbReference type="Proteomes" id="UP000297391">
    <property type="component" value="Unassembled WGS sequence"/>
</dbReference>
<dbReference type="InterPro" id="IPR050261">
    <property type="entry name" value="FrsA_esterase"/>
</dbReference>
<dbReference type="SUPFAM" id="SSF53474">
    <property type="entry name" value="alpha/beta-Hydrolases"/>
    <property type="match status" value="1"/>
</dbReference>
<protein>
    <submittedName>
        <fullName evidence="2">Alpha/beta fold hydrolase</fullName>
    </submittedName>
</protein>
<dbReference type="EMBL" id="QUZU01000005">
    <property type="protein sequence ID" value="TFY91186.1"/>
    <property type="molecule type" value="Genomic_DNA"/>
</dbReference>